<dbReference type="InterPro" id="IPR029787">
    <property type="entry name" value="Nucleotide_cyclase"/>
</dbReference>
<keyword evidence="5" id="KW-0548">Nucleotidyltransferase</keyword>
<dbReference type="Proteomes" id="UP001304071">
    <property type="component" value="Chromosome 1"/>
</dbReference>
<dbReference type="PANTHER" id="PTHR45138:SF9">
    <property type="entry name" value="DIGUANYLATE CYCLASE DGCM-RELATED"/>
    <property type="match status" value="1"/>
</dbReference>
<sequence>MSTQFEAWFFNNRLPQIRYMMLFTAPLYMLYGFIEFQMDLPMPELRVFFHGLFIPSILMVVFGMTYVPTFTTVMKTLLFFSPIVAIVGNLYLNVGTAAFDCFVPEIYLCMIWTLAMSGLSIRLGSLAVLVYVILTLLFHYSRDAEQPFMFLYFLWMLSSAVFGLVTAIFYRQISLSIYQQQQKLAEIADMDNLTHLLNRHAMQRYFHQSQQAQHLPISVLMIDLDYFKQVNDTFGHMVGDGLLVEFGKLLQEHVRRGDRVGRFGGEEFCVVMPNTQLTQAQTVAESLLAIIHNHHFKHVDSLTASVGVAQALTEESFEGVLTRADQALFLAKSDGRNNVKIFLPTSAVYA</sequence>
<feature type="transmembrane region" description="Helical" evidence="3">
    <location>
        <begin position="17"/>
        <end position="36"/>
    </location>
</feature>
<dbReference type="InterPro" id="IPR043128">
    <property type="entry name" value="Rev_trsase/Diguanyl_cyclase"/>
</dbReference>
<protein>
    <recommendedName>
        <fullName evidence="1">diguanylate cyclase</fullName>
        <ecNumber evidence="1">2.7.7.65</ecNumber>
    </recommendedName>
</protein>
<name>A0ABZ0Q9P9_9VIBR</name>
<feature type="domain" description="GGDEF" evidence="4">
    <location>
        <begin position="215"/>
        <end position="344"/>
    </location>
</feature>
<accession>A0ABZ0Q9P9</accession>
<gene>
    <name evidence="5" type="ORF">R8Z52_09145</name>
</gene>
<dbReference type="SMART" id="SM00267">
    <property type="entry name" value="GGDEF"/>
    <property type="match status" value="1"/>
</dbReference>
<dbReference type="PANTHER" id="PTHR45138">
    <property type="entry name" value="REGULATORY COMPONENTS OF SENSORY TRANSDUCTION SYSTEM"/>
    <property type="match status" value="1"/>
</dbReference>
<dbReference type="Pfam" id="PF00990">
    <property type="entry name" value="GGDEF"/>
    <property type="match status" value="1"/>
</dbReference>
<organism evidence="5 6">
    <name type="scientific">Vibrio porteresiae DSM 19223</name>
    <dbReference type="NCBI Taxonomy" id="1123496"/>
    <lineage>
        <taxon>Bacteria</taxon>
        <taxon>Pseudomonadati</taxon>
        <taxon>Pseudomonadota</taxon>
        <taxon>Gammaproteobacteria</taxon>
        <taxon>Vibrionales</taxon>
        <taxon>Vibrionaceae</taxon>
        <taxon>Vibrio</taxon>
    </lineage>
</organism>
<keyword evidence="3" id="KW-1133">Transmembrane helix</keyword>
<dbReference type="PROSITE" id="PS50887">
    <property type="entry name" value="GGDEF"/>
    <property type="match status" value="1"/>
</dbReference>
<dbReference type="GO" id="GO:0052621">
    <property type="term" value="F:diguanylate cyclase activity"/>
    <property type="evidence" value="ECO:0007669"/>
    <property type="project" value="UniProtKB-EC"/>
</dbReference>
<feature type="transmembrane region" description="Helical" evidence="3">
    <location>
        <begin position="73"/>
        <end position="94"/>
    </location>
</feature>
<keyword evidence="3" id="KW-0812">Transmembrane</keyword>
<dbReference type="RefSeq" id="WP_261895872.1">
    <property type="nucleotide sequence ID" value="NZ_AP024895.1"/>
</dbReference>
<proteinExistence type="predicted"/>
<dbReference type="InterPro" id="IPR000160">
    <property type="entry name" value="GGDEF_dom"/>
</dbReference>
<feature type="transmembrane region" description="Helical" evidence="3">
    <location>
        <begin position="150"/>
        <end position="170"/>
    </location>
</feature>
<evidence type="ECO:0000313" key="5">
    <source>
        <dbReference type="EMBL" id="WPC72303.1"/>
    </source>
</evidence>
<dbReference type="SUPFAM" id="SSF55073">
    <property type="entry name" value="Nucleotide cyclase"/>
    <property type="match status" value="1"/>
</dbReference>
<dbReference type="NCBIfam" id="TIGR00254">
    <property type="entry name" value="GGDEF"/>
    <property type="match status" value="1"/>
</dbReference>
<evidence type="ECO:0000256" key="2">
    <source>
        <dbReference type="ARBA" id="ARBA00034247"/>
    </source>
</evidence>
<dbReference type="InterPro" id="IPR050469">
    <property type="entry name" value="Diguanylate_Cyclase"/>
</dbReference>
<reference evidence="5 6" key="1">
    <citation type="submission" date="2023-11" db="EMBL/GenBank/DDBJ databases">
        <title>Plant-associative lifestyle of Vibrio porteresiae and its evolutionary dynamics.</title>
        <authorList>
            <person name="Rameshkumar N."/>
            <person name="Kirti K."/>
        </authorList>
    </citation>
    <scope>NUCLEOTIDE SEQUENCE [LARGE SCALE GENOMIC DNA]</scope>
    <source>
        <strain evidence="5 6">MSSRF30</strain>
    </source>
</reference>
<feature type="transmembrane region" description="Helical" evidence="3">
    <location>
        <begin position="48"/>
        <end position="67"/>
    </location>
</feature>
<dbReference type="Gene3D" id="3.30.70.270">
    <property type="match status" value="1"/>
</dbReference>
<keyword evidence="6" id="KW-1185">Reference proteome</keyword>
<dbReference type="EC" id="2.7.7.65" evidence="1"/>
<evidence type="ECO:0000259" key="4">
    <source>
        <dbReference type="PROSITE" id="PS50887"/>
    </source>
</evidence>
<evidence type="ECO:0000256" key="1">
    <source>
        <dbReference type="ARBA" id="ARBA00012528"/>
    </source>
</evidence>
<evidence type="ECO:0000256" key="3">
    <source>
        <dbReference type="SAM" id="Phobius"/>
    </source>
</evidence>
<comment type="catalytic activity">
    <reaction evidence="2">
        <text>2 GTP = 3',3'-c-di-GMP + 2 diphosphate</text>
        <dbReference type="Rhea" id="RHEA:24898"/>
        <dbReference type="ChEBI" id="CHEBI:33019"/>
        <dbReference type="ChEBI" id="CHEBI:37565"/>
        <dbReference type="ChEBI" id="CHEBI:58805"/>
        <dbReference type="EC" id="2.7.7.65"/>
    </reaction>
</comment>
<dbReference type="CDD" id="cd01949">
    <property type="entry name" value="GGDEF"/>
    <property type="match status" value="1"/>
</dbReference>
<evidence type="ECO:0000313" key="6">
    <source>
        <dbReference type="Proteomes" id="UP001304071"/>
    </source>
</evidence>
<dbReference type="EMBL" id="CP138203">
    <property type="protein sequence ID" value="WPC72303.1"/>
    <property type="molecule type" value="Genomic_DNA"/>
</dbReference>
<feature type="transmembrane region" description="Helical" evidence="3">
    <location>
        <begin position="106"/>
        <end position="138"/>
    </location>
</feature>
<keyword evidence="3" id="KW-0472">Membrane</keyword>
<keyword evidence="5" id="KW-0808">Transferase</keyword>